<keyword evidence="3" id="KW-1185">Reference proteome</keyword>
<feature type="signal peptide" evidence="1">
    <location>
        <begin position="1"/>
        <end position="17"/>
    </location>
</feature>
<name>A0AAD9L0R0_RIDPI</name>
<dbReference type="Proteomes" id="UP001209878">
    <property type="component" value="Unassembled WGS sequence"/>
</dbReference>
<dbReference type="AlphaFoldDB" id="A0AAD9L0R0"/>
<organism evidence="2 3">
    <name type="scientific">Ridgeia piscesae</name>
    <name type="common">Tubeworm</name>
    <dbReference type="NCBI Taxonomy" id="27915"/>
    <lineage>
        <taxon>Eukaryota</taxon>
        <taxon>Metazoa</taxon>
        <taxon>Spiralia</taxon>
        <taxon>Lophotrochozoa</taxon>
        <taxon>Annelida</taxon>
        <taxon>Polychaeta</taxon>
        <taxon>Sedentaria</taxon>
        <taxon>Canalipalpata</taxon>
        <taxon>Sabellida</taxon>
        <taxon>Siboglinidae</taxon>
        <taxon>Ridgeia</taxon>
    </lineage>
</organism>
<comment type="caution">
    <text evidence="2">The sequence shown here is derived from an EMBL/GenBank/DDBJ whole genome shotgun (WGS) entry which is preliminary data.</text>
</comment>
<evidence type="ECO:0000313" key="2">
    <source>
        <dbReference type="EMBL" id="KAK2180845.1"/>
    </source>
</evidence>
<protein>
    <submittedName>
        <fullName evidence="2">Uncharacterized protein</fullName>
    </submittedName>
</protein>
<feature type="chain" id="PRO_5042155764" evidence="1">
    <location>
        <begin position="18"/>
        <end position="68"/>
    </location>
</feature>
<sequence>MLICLVCIIVASHIAHALFYYDCLPLAADVMYGFNRDDDERKIVNKRRYSDGGPNLAFSEREENITQL</sequence>
<dbReference type="EMBL" id="JAODUO010000424">
    <property type="protein sequence ID" value="KAK2180845.1"/>
    <property type="molecule type" value="Genomic_DNA"/>
</dbReference>
<gene>
    <name evidence="2" type="ORF">NP493_423g02040</name>
</gene>
<accession>A0AAD9L0R0</accession>
<proteinExistence type="predicted"/>
<evidence type="ECO:0000313" key="3">
    <source>
        <dbReference type="Proteomes" id="UP001209878"/>
    </source>
</evidence>
<reference evidence="2" key="1">
    <citation type="journal article" date="2023" name="Mol. Biol. Evol.">
        <title>Third-Generation Sequencing Reveals the Adaptive Role of the Epigenome in Three Deep-Sea Polychaetes.</title>
        <authorList>
            <person name="Perez M."/>
            <person name="Aroh O."/>
            <person name="Sun Y."/>
            <person name="Lan Y."/>
            <person name="Juniper S.K."/>
            <person name="Young C.R."/>
            <person name="Angers B."/>
            <person name="Qian P.Y."/>
        </authorList>
    </citation>
    <scope>NUCLEOTIDE SEQUENCE</scope>
    <source>
        <strain evidence="2">R07B-5</strain>
    </source>
</reference>
<keyword evidence="1" id="KW-0732">Signal</keyword>
<evidence type="ECO:0000256" key="1">
    <source>
        <dbReference type="SAM" id="SignalP"/>
    </source>
</evidence>